<dbReference type="Proteomes" id="UP000076078">
    <property type="component" value="Unassembled WGS sequence"/>
</dbReference>
<keyword evidence="4" id="KW-1185">Reference proteome</keyword>
<feature type="transmembrane region" description="Helical" evidence="2">
    <location>
        <begin position="49"/>
        <end position="66"/>
    </location>
</feature>
<evidence type="ECO:0000256" key="2">
    <source>
        <dbReference type="SAM" id="Phobius"/>
    </source>
</evidence>
<feature type="compositionally biased region" description="Basic residues" evidence="1">
    <location>
        <begin position="140"/>
        <end position="149"/>
    </location>
</feature>
<feature type="region of interest" description="Disordered" evidence="1">
    <location>
        <begin position="112"/>
        <end position="149"/>
    </location>
</feature>
<reference evidence="3 4" key="1">
    <citation type="submission" date="2015-12" db="EMBL/GenBank/DDBJ databases">
        <title>Dictyostelia acquired genes for synthesis and detection of signals that induce cell-type specialization by lateral gene transfer from prokaryotes.</title>
        <authorList>
            <person name="Gloeckner G."/>
            <person name="Schaap P."/>
        </authorList>
    </citation>
    <scope>NUCLEOTIDE SEQUENCE [LARGE SCALE GENOMIC DNA]</scope>
    <source>
        <strain evidence="3 4">TK</strain>
    </source>
</reference>
<name>A0A151ZJA5_TIELA</name>
<evidence type="ECO:0000313" key="3">
    <source>
        <dbReference type="EMBL" id="KYQ93995.1"/>
    </source>
</evidence>
<keyword evidence="2" id="KW-1133">Transmembrane helix</keyword>
<gene>
    <name evidence="3" type="ORF">DLAC_04890</name>
</gene>
<dbReference type="AlphaFoldDB" id="A0A151ZJA5"/>
<dbReference type="OrthoDB" id="10259680at2759"/>
<feature type="transmembrane region" description="Helical" evidence="2">
    <location>
        <begin position="78"/>
        <end position="97"/>
    </location>
</feature>
<dbReference type="InParanoid" id="A0A151ZJA5"/>
<comment type="caution">
    <text evidence="3">The sequence shown here is derived from an EMBL/GenBank/DDBJ whole genome shotgun (WGS) entry which is preliminary data.</text>
</comment>
<feature type="transmembrane region" description="Helical" evidence="2">
    <location>
        <begin position="12"/>
        <end position="29"/>
    </location>
</feature>
<sequence length="149" mass="17059">MSFSMNKSLKLILGGYAVSINVGSAGLFYYDKQQAIQHKWRVRESTLQLSGLLGGWIGGMWAMQAFKHKRSKESFKNKYYACVAGNVILIPIIAKFYKPLLSMITKQQPQITNNIPNPNQSFKKQNFSNNQNNNNFKYNKSSRKNKNNN</sequence>
<evidence type="ECO:0008006" key="5">
    <source>
        <dbReference type="Google" id="ProtNLM"/>
    </source>
</evidence>
<keyword evidence="2" id="KW-0472">Membrane</keyword>
<dbReference type="Pfam" id="PF06961">
    <property type="entry name" value="DUF1294"/>
    <property type="match status" value="1"/>
</dbReference>
<dbReference type="EMBL" id="LODT01000023">
    <property type="protein sequence ID" value="KYQ93995.1"/>
    <property type="molecule type" value="Genomic_DNA"/>
</dbReference>
<evidence type="ECO:0000256" key="1">
    <source>
        <dbReference type="SAM" id="MobiDB-lite"/>
    </source>
</evidence>
<organism evidence="3 4">
    <name type="scientific">Tieghemostelium lacteum</name>
    <name type="common">Slime mold</name>
    <name type="synonym">Dictyostelium lacteum</name>
    <dbReference type="NCBI Taxonomy" id="361077"/>
    <lineage>
        <taxon>Eukaryota</taxon>
        <taxon>Amoebozoa</taxon>
        <taxon>Evosea</taxon>
        <taxon>Eumycetozoa</taxon>
        <taxon>Dictyostelia</taxon>
        <taxon>Dictyosteliales</taxon>
        <taxon>Raperosteliaceae</taxon>
        <taxon>Tieghemostelium</taxon>
    </lineage>
</organism>
<keyword evidence="2" id="KW-0812">Transmembrane</keyword>
<accession>A0A151ZJA5</accession>
<protein>
    <recommendedName>
        <fullName evidence="5">Transmembrane protein</fullName>
    </recommendedName>
</protein>
<evidence type="ECO:0000313" key="4">
    <source>
        <dbReference type="Proteomes" id="UP000076078"/>
    </source>
</evidence>
<feature type="compositionally biased region" description="Low complexity" evidence="1">
    <location>
        <begin position="112"/>
        <end position="139"/>
    </location>
</feature>
<dbReference type="InterPro" id="IPR010718">
    <property type="entry name" value="DUF1294"/>
</dbReference>
<proteinExistence type="predicted"/>